<dbReference type="GO" id="GO:0003677">
    <property type="term" value="F:DNA binding"/>
    <property type="evidence" value="ECO:0007669"/>
    <property type="project" value="InterPro"/>
</dbReference>
<feature type="compositionally biased region" description="Basic and acidic residues" evidence="1">
    <location>
        <begin position="116"/>
        <end position="127"/>
    </location>
</feature>
<evidence type="ECO:0000313" key="3">
    <source>
        <dbReference type="Proteomes" id="UP000217763"/>
    </source>
</evidence>
<sequence>MNRGCFYLLPDHADATFLERLVCRLATDCYRQGEGVFIHTADQAQAEALDERLWQQEPDSFVAHNLQGEGPRQGAPVVISPQAPHGARPVLINLAPQAPAFARRFSRLYDFVPSDEAGKQQARERFKAYRQAGVELTTEPAPSQTEDA</sequence>
<dbReference type="SUPFAM" id="SSF102400">
    <property type="entry name" value="DNA polymerase III chi subunit"/>
    <property type="match status" value="1"/>
</dbReference>
<keyword evidence="3" id="KW-1185">Reference proteome</keyword>
<dbReference type="PANTHER" id="PTHR38767:SF1">
    <property type="entry name" value="DNA POLYMERASE III SUBUNIT CHI"/>
    <property type="match status" value="1"/>
</dbReference>
<dbReference type="PANTHER" id="PTHR38767">
    <property type="entry name" value="DNA POLYMERASE III SUBUNIT CHI"/>
    <property type="match status" value="1"/>
</dbReference>
<dbReference type="InterPro" id="IPR007459">
    <property type="entry name" value="DNA_pol3_chi"/>
</dbReference>
<dbReference type="InterPro" id="IPR036768">
    <property type="entry name" value="PolIII_chi_sf"/>
</dbReference>
<dbReference type="OrthoDB" id="5297568at2"/>
<dbReference type="Pfam" id="PF04364">
    <property type="entry name" value="DNA_pol3_chi"/>
    <property type="match status" value="1"/>
</dbReference>
<reference evidence="3" key="1">
    <citation type="submission" date="2015-09" db="EMBL/GenBank/DDBJ databases">
        <authorList>
            <person name="Shao Z."/>
            <person name="Wang L."/>
        </authorList>
    </citation>
    <scope>NUCLEOTIDE SEQUENCE [LARGE SCALE GENOMIC DNA]</scope>
    <source>
        <strain evidence="3">F13-1</strain>
    </source>
</reference>
<accession>A0A231MXA0</accession>
<dbReference type="KEGG" id="zdf:AN401_16115"/>
<proteinExistence type="predicted"/>
<dbReference type="GO" id="GO:0006260">
    <property type="term" value="P:DNA replication"/>
    <property type="evidence" value="ECO:0007669"/>
    <property type="project" value="InterPro"/>
</dbReference>
<name>A0A231MXA0_9GAMM</name>
<protein>
    <submittedName>
        <fullName evidence="2">DNA polymerase III subunit chi</fullName>
    </submittedName>
</protein>
<dbReference type="RefSeq" id="WP_094040154.1">
    <property type="nucleotide sequence ID" value="NZ_CP012621.1"/>
</dbReference>
<dbReference type="GO" id="GO:0003887">
    <property type="term" value="F:DNA-directed DNA polymerase activity"/>
    <property type="evidence" value="ECO:0007669"/>
    <property type="project" value="InterPro"/>
</dbReference>
<dbReference type="Proteomes" id="UP000217763">
    <property type="component" value="Chromosome"/>
</dbReference>
<dbReference type="AlphaFoldDB" id="A0A231MXA0"/>
<dbReference type="EMBL" id="CP012621">
    <property type="protein sequence ID" value="ATG75196.1"/>
    <property type="molecule type" value="Genomic_DNA"/>
</dbReference>
<feature type="region of interest" description="Disordered" evidence="1">
    <location>
        <begin position="116"/>
        <end position="148"/>
    </location>
</feature>
<evidence type="ECO:0000256" key="1">
    <source>
        <dbReference type="SAM" id="MobiDB-lite"/>
    </source>
</evidence>
<evidence type="ECO:0000313" key="2">
    <source>
        <dbReference type="EMBL" id="ATG75196.1"/>
    </source>
</evidence>
<gene>
    <name evidence="2" type="ORF">AN401_16115</name>
</gene>
<organism evidence="2 3">
    <name type="scientific">Zobellella denitrificans</name>
    <dbReference type="NCBI Taxonomy" id="347534"/>
    <lineage>
        <taxon>Bacteria</taxon>
        <taxon>Pseudomonadati</taxon>
        <taxon>Pseudomonadota</taxon>
        <taxon>Gammaproteobacteria</taxon>
        <taxon>Aeromonadales</taxon>
        <taxon>Aeromonadaceae</taxon>
        <taxon>Zobellella</taxon>
    </lineage>
</organism>
<dbReference type="GO" id="GO:0032298">
    <property type="term" value="P:positive regulation of DNA-templated DNA replication initiation"/>
    <property type="evidence" value="ECO:0007669"/>
    <property type="project" value="TreeGrafter"/>
</dbReference>
<dbReference type="Gene3D" id="3.40.50.10110">
    <property type="entry name" value="DNA polymerase III subunit chi"/>
    <property type="match status" value="1"/>
</dbReference>